<dbReference type="EMBL" id="LSMT01000902">
    <property type="protein sequence ID" value="PFX13754.1"/>
    <property type="molecule type" value="Genomic_DNA"/>
</dbReference>
<dbReference type="Proteomes" id="UP000225706">
    <property type="component" value="Unassembled WGS sequence"/>
</dbReference>
<comment type="caution">
    <text evidence="13">The sequence shown here is derived from an EMBL/GenBank/DDBJ whole genome shotgun (WGS) entry which is preliminary data.</text>
</comment>
<evidence type="ECO:0000259" key="12">
    <source>
        <dbReference type="PROSITE" id="PS50878"/>
    </source>
</evidence>
<keyword evidence="10" id="KW-0325">Glycoprotein</keyword>
<dbReference type="PANTHER" id="PTHR11929:SF194">
    <property type="entry name" value="ALPHA-(1,3)-FUCOSYLTRANSFERASE 10"/>
    <property type="match status" value="1"/>
</dbReference>
<evidence type="ECO:0000256" key="6">
    <source>
        <dbReference type="ARBA" id="ARBA00022692"/>
    </source>
</evidence>
<keyword evidence="5 11" id="KW-0808">Transferase</keyword>
<comment type="pathway">
    <text evidence="2">Protein modification; protein glycosylation.</text>
</comment>
<dbReference type="OrthoDB" id="427096at2759"/>
<evidence type="ECO:0000256" key="1">
    <source>
        <dbReference type="ARBA" id="ARBA00004167"/>
    </source>
</evidence>
<name>A0A2B4R5X7_STYPI</name>
<protein>
    <recommendedName>
        <fullName evidence="11">Fucosyltransferase</fullName>
        <ecNumber evidence="11">2.4.1.-</ecNumber>
    </recommendedName>
</protein>
<feature type="domain" description="Reverse transcriptase" evidence="12">
    <location>
        <begin position="4"/>
        <end position="256"/>
    </location>
</feature>
<evidence type="ECO:0000256" key="7">
    <source>
        <dbReference type="ARBA" id="ARBA00022968"/>
    </source>
</evidence>
<dbReference type="SUPFAM" id="SSF53756">
    <property type="entry name" value="UDP-Glycosyltransferase/glycogen phosphorylase"/>
    <property type="match status" value="1"/>
</dbReference>
<evidence type="ECO:0000313" key="13">
    <source>
        <dbReference type="EMBL" id="PFX13754.1"/>
    </source>
</evidence>
<reference evidence="14" key="1">
    <citation type="journal article" date="2017" name="bioRxiv">
        <title>Comparative analysis of the genomes of Stylophora pistillata and Acropora digitifera provides evidence for extensive differences between species of corals.</title>
        <authorList>
            <person name="Voolstra C.R."/>
            <person name="Li Y."/>
            <person name="Liew Y.J."/>
            <person name="Baumgarten S."/>
            <person name="Zoccola D."/>
            <person name="Flot J.-F."/>
            <person name="Tambutte S."/>
            <person name="Allemand D."/>
            <person name="Aranda M."/>
        </authorList>
    </citation>
    <scope>NUCLEOTIDE SEQUENCE [LARGE SCALE GENOMIC DNA]</scope>
</reference>
<evidence type="ECO:0000256" key="11">
    <source>
        <dbReference type="RuleBase" id="RU003832"/>
    </source>
</evidence>
<comment type="subcellular location">
    <subcellularLocation>
        <location evidence="11">Golgi apparatus</location>
        <location evidence="11">Golgi stack membrane</location>
        <topology evidence="11">Single-pass type II membrane protein</topology>
    </subcellularLocation>
    <subcellularLocation>
        <location evidence="1">Membrane</location>
        <topology evidence="1">Single-pass membrane protein</topology>
    </subcellularLocation>
</comment>
<keyword evidence="6 11" id="KW-0812">Transmembrane</keyword>
<keyword evidence="11" id="KW-0333">Golgi apparatus</keyword>
<dbReference type="InterPro" id="IPR031481">
    <property type="entry name" value="Glyco_tran_10_N"/>
</dbReference>
<keyword evidence="9" id="KW-0472">Membrane</keyword>
<dbReference type="CDD" id="cd01650">
    <property type="entry name" value="RT_nLTR_like"/>
    <property type="match status" value="1"/>
</dbReference>
<keyword evidence="4 11" id="KW-0328">Glycosyltransferase</keyword>
<dbReference type="Pfam" id="PF17039">
    <property type="entry name" value="Glyco_tran_10_N"/>
    <property type="match status" value="1"/>
</dbReference>
<organism evidence="13 14">
    <name type="scientific">Stylophora pistillata</name>
    <name type="common">Smooth cauliflower coral</name>
    <dbReference type="NCBI Taxonomy" id="50429"/>
    <lineage>
        <taxon>Eukaryota</taxon>
        <taxon>Metazoa</taxon>
        <taxon>Cnidaria</taxon>
        <taxon>Anthozoa</taxon>
        <taxon>Hexacorallia</taxon>
        <taxon>Scleractinia</taxon>
        <taxon>Astrocoeniina</taxon>
        <taxon>Pocilloporidae</taxon>
        <taxon>Stylophora</taxon>
    </lineage>
</organism>
<evidence type="ECO:0000256" key="3">
    <source>
        <dbReference type="ARBA" id="ARBA00008919"/>
    </source>
</evidence>
<sequence length="571" mass="65436">MSLDTATSTVRKSLKIVTVSPLLKKPDADHNQFANFRPVSNLSLVSKIIEKSVAVQLTDYITKHHLGEMFHSAYKVFHSTETALVKVQNDILRAVVTNHSIVLLLLDLPAAFNTVDHSILLSRLEQRFGVKGKVIQWIKSYLMDREQFVQIENCKSTFRKLVHGVPQGSVLGPLLYVLYTSPIADIIKSYGLRYHLYADDTKICVSFLSSSQDQSLSSFVLSPKEHKSTRENAQREISQSVIDSDPKAKQWLIIYWSTYLQRQLDLHLSWKQGDCPVACEVTSNHSRANEAEGFVVHARDSHMIPPKESVPWILQTQENPVYTPSLTKPNFMSKFNLLHSYRLDSDFPEPTFRKPDVTPPVPFKDKDGLIMAVFSNCEPVRTEYMRQLMKFVQVDSYGACLRNKQGLVERYGSENGKEFREVKTDLAKKYKFSLVFFNQDCDYFVDAQLGHALTAGSVPVVMGTERLEEFLPGNLKHSVIRVRDFKTPQQLAEYLKYIGNNEGEYNKFLEWKWKGFGNITGTVIGNVWFPKYPLYCQICVALSERRIHENGLKPITCKARTFEDWEIKKEI</sequence>
<evidence type="ECO:0000256" key="10">
    <source>
        <dbReference type="ARBA" id="ARBA00023180"/>
    </source>
</evidence>
<dbReference type="Gene3D" id="3.40.50.11660">
    <property type="entry name" value="Glycosyl transferase family 10, C-terminal domain"/>
    <property type="match status" value="1"/>
</dbReference>
<dbReference type="InterPro" id="IPR055270">
    <property type="entry name" value="Glyco_tran_10_C"/>
</dbReference>
<accession>A0A2B4R5X7</accession>
<dbReference type="InterPro" id="IPR038577">
    <property type="entry name" value="GT10-like_C_sf"/>
</dbReference>
<dbReference type="AlphaFoldDB" id="A0A2B4R5X7"/>
<evidence type="ECO:0000256" key="4">
    <source>
        <dbReference type="ARBA" id="ARBA00022676"/>
    </source>
</evidence>
<evidence type="ECO:0000256" key="2">
    <source>
        <dbReference type="ARBA" id="ARBA00004922"/>
    </source>
</evidence>
<evidence type="ECO:0000256" key="5">
    <source>
        <dbReference type="ARBA" id="ARBA00022679"/>
    </source>
</evidence>
<keyword evidence="14" id="KW-1185">Reference proteome</keyword>
<dbReference type="EC" id="2.4.1.-" evidence="11"/>
<dbReference type="UniPathway" id="UPA00378"/>
<dbReference type="InterPro" id="IPR000477">
    <property type="entry name" value="RT_dom"/>
</dbReference>
<evidence type="ECO:0000313" key="14">
    <source>
        <dbReference type="Proteomes" id="UP000225706"/>
    </source>
</evidence>
<comment type="similarity">
    <text evidence="3 11">Belongs to the glycosyltransferase 10 family.</text>
</comment>
<proteinExistence type="inferred from homology"/>
<dbReference type="Pfam" id="PF00852">
    <property type="entry name" value="Glyco_transf_10"/>
    <property type="match status" value="1"/>
</dbReference>
<evidence type="ECO:0000256" key="9">
    <source>
        <dbReference type="ARBA" id="ARBA00023136"/>
    </source>
</evidence>
<gene>
    <name evidence="13" type="primary">FUT11</name>
    <name evidence="13" type="ORF">AWC38_SpisGene22127</name>
</gene>
<dbReference type="PROSITE" id="PS50878">
    <property type="entry name" value="RT_POL"/>
    <property type="match status" value="1"/>
</dbReference>
<dbReference type="Pfam" id="PF00078">
    <property type="entry name" value="RVT_1"/>
    <property type="match status" value="1"/>
</dbReference>
<dbReference type="InterPro" id="IPR001503">
    <property type="entry name" value="Glyco_trans_10"/>
</dbReference>
<evidence type="ECO:0000256" key="8">
    <source>
        <dbReference type="ARBA" id="ARBA00022989"/>
    </source>
</evidence>
<dbReference type="GO" id="GO:0032580">
    <property type="term" value="C:Golgi cisterna membrane"/>
    <property type="evidence" value="ECO:0007669"/>
    <property type="project" value="UniProtKB-SubCell"/>
</dbReference>
<keyword evidence="8" id="KW-1133">Transmembrane helix</keyword>
<keyword evidence="7" id="KW-0735">Signal-anchor</keyword>
<dbReference type="GO" id="GO:0046920">
    <property type="term" value="F:alpha-(1-&gt;3)-fucosyltransferase activity"/>
    <property type="evidence" value="ECO:0007669"/>
    <property type="project" value="TreeGrafter"/>
</dbReference>
<dbReference type="PANTHER" id="PTHR11929">
    <property type="entry name" value="ALPHA- 1,3 -FUCOSYLTRANSFERASE"/>
    <property type="match status" value="1"/>
</dbReference>